<gene>
    <name evidence="1" type="ORF">M72_15671</name>
</gene>
<evidence type="ECO:0000313" key="2">
    <source>
        <dbReference type="Proteomes" id="UP000049979"/>
    </source>
</evidence>
<dbReference type="STRING" id="301302.ERS852420_01024"/>
<name>A0A0M6WXS9_9FIRM</name>
<sequence length="47" mass="5599">MTVKDKNDRKRMKQAKTQDMQALWKCTKTGGTKLVKFNSWGLFEYEK</sequence>
<dbReference type="EMBL" id="CVRR01000071">
    <property type="protein sequence ID" value="CRL42501.1"/>
    <property type="molecule type" value="Genomic_DNA"/>
</dbReference>
<dbReference type="RefSeq" id="WP_176694795.1">
    <property type="nucleotide sequence ID" value="NZ_CP173697.1"/>
</dbReference>
<organism evidence="1 2">
    <name type="scientific">Roseburia faecis</name>
    <dbReference type="NCBI Taxonomy" id="301302"/>
    <lineage>
        <taxon>Bacteria</taxon>
        <taxon>Bacillati</taxon>
        <taxon>Bacillota</taxon>
        <taxon>Clostridia</taxon>
        <taxon>Lachnospirales</taxon>
        <taxon>Lachnospiraceae</taxon>
        <taxon>Roseburia</taxon>
    </lineage>
</organism>
<proteinExistence type="predicted"/>
<accession>A0A0M6WXS9</accession>
<dbReference type="Proteomes" id="UP000049979">
    <property type="component" value="Unassembled WGS sequence"/>
</dbReference>
<dbReference type="AlphaFoldDB" id="A0A0M6WXS9"/>
<keyword evidence="2" id="KW-1185">Reference proteome</keyword>
<protein>
    <submittedName>
        <fullName evidence="1">Uncharacterized protein</fullName>
    </submittedName>
</protein>
<reference evidence="2" key="1">
    <citation type="submission" date="2015-05" db="EMBL/GenBank/DDBJ databases">
        <authorList>
            <consortium name="Pathogen Informatics"/>
        </authorList>
    </citation>
    <scope>NUCLEOTIDE SEQUENCE [LARGE SCALE GENOMIC DNA]</scope>
    <source>
        <strain evidence="2">M72</strain>
    </source>
</reference>
<evidence type="ECO:0000313" key="1">
    <source>
        <dbReference type="EMBL" id="CRL42501.1"/>
    </source>
</evidence>